<dbReference type="InterPro" id="IPR010263">
    <property type="entry name" value="T6SS_TssK"/>
</dbReference>
<proteinExistence type="predicted"/>
<dbReference type="EMBL" id="CP018836">
    <property type="protein sequence ID" value="ASA57316.1"/>
    <property type="molecule type" value="Genomic_DNA"/>
</dbReference>
<reference evidence="1 2" key="1">
    <citation type="submission" date="2016-12" db="EMBL/GenBank/DDBJ databases">
        <authorList>
            <person name="Song W.-J."/>
            <person name="Kurnit D.M."/>
        </authorList>
    </citation>
    <scope>NUCLEOTIDE SEQUENCE [LARGE SCALE GENOMIC DNA]</scope>
    <source>
        <strain evidence="1 2">ATCC 43942</strain>
    </source>
</reference>
<sequence length="472" mass="53264">MTILSPLPQPVCWFEGMMLSPQHFQQNHIYWERQLEFLTQSLQPYQWGILSMRVDESRLLEGVVEVTALRAIMPDGLLIDYDGLTTEPAALRLALDLNDYPELAEVGKAKIMLTVPIRVPGSASHSSDIQRFVATQSEPVKDDNTGEGSAEVQRLQPCMALQIGGKVRQQYVSLPLLEVRKTEGDQFEVTEYSPPLLQIGADHFLHQQEQGLERRPLQNRLQKGAFLIRKKARQLAGFAEKGDEQFGNRVTEQHRHWIRAMVQHLPEFELLSDNEKSAPWSVYQVLARVVGTLCELDMSAIPPKLPRYSHDDCQSGIDVALNYIISQLDKVNLRYTSLPFEEGQDGVFSIAFDKAWSGQDLLIELQARDNQIPAEMAEWLADCRIASARIHKELSIKRVLGAKSEATEFDEATGIRQSSGNALFYIKVDERFIKAGQSLVIACTNGKIKSMQPKRIILHLPHQTNIALDEGD</sequence>
<dbReference type="PANTHER" id="PTHR35566:SF1">
    <property type="entry name" value="TYPE VI SECRETION SYSTEM BASEPLATE COMPONENT TSSK1"/>
    <property type="match status" value="1"/>
</dbReference>
<organism evidence="1 2">
    <name type="scientific">Vibrio gazogenes</name>
    <dbReference type="NCBI Taxonomy" id="687"/>
    <lineage>
        <taxon>Bacteria</taxon>
        <taxon>Pseudomonadati</taxon>
        <taxon>Pseudomonadota</taxon>
        <taxon>Gammaproteobacteria</taxon>
        <taxon>Vibrionales</taxon>
        <taxon>Vibrionaceae</taxon>
        <taxon>Vibrio</taxon>
    </lineage>
</organism>
<dbReference type="Pfam" id="PF05936">
    <property type="entry name" value="T6SS_VasE"/>
    <property type="match status" value="1"/>
</dbReference>
<dbReference type="RefSeq" id="WP_088134648.1">
    <property type="nucleotide sequence ID" value="NZ_CP018836.1"/>
</dbReference>
<dbReference type="PANTHER" id="PTHR35566">
    <property type="entry name" value="BLR3599 PROTEIN"/>
    <property type="match status" value="1"/>
</dbReference>
<accession>A0A1Z2SJI2</accession>
<dbReference type="NCBIfam" id="TIGR03353">
    <property type="entry name" value="VI_chp_4"/>
    <property type="match status" value="1"/>
</dbReference>
<dbReference type="Proteomes" id="UP000196708">
    <property type="component" value="Chromosome 2"/>
</dbReference>
<dbReference type="AlphaFoldDB" id="A0A1Z2SJI2"/>
<name>A0A1Z2SJI2_VIBGA</name>
<gene>
    <name evidence="1" type="ORF">BSQ33_16145</name>
</gene>
<protein>
    <submittedName>
        <fullName evidence="1">Type VI secretion system-associated protein</fullName>
    </submittedName>
</protein>
<dbReference type="KEGG" id="vga:BSQ33_16145"/>
<evidence type="ECO:0000313" key="2">
    <source>
        <dbReference type="Proteomes" id="UP000196708"/>
    </source>
</evidence>
<evidence type="ECO:0000313" key="1">
    <source>
        <dbReference type="EMBL" id="ASA57316.1"/>
    </source>
</evidence>
<dbReference type="OrthoDB" id="9775333at2"/>